<proteinExistence type="predicted"/>
<dbReference type="PROSITE" id="PS51257">
    <property type="entry name" value="PROKAR_LIPOPROTEIN"/>
    <property type="match status" value="1"/>
</dbReference>
<keyword evidence="2" id="KW-1185">Reference proteome</keyword>
<name>A0ABT8KLI8_9BACT</name>
<evidence type="ECO:0008006" key="3">
    <source>
        <dbReference type="Google" id="ProtNLM"/>
    </source>
</evidence>
<dbReference type="EMBL" id="JAUJEA010000003">
    <property type="protein sequence ID" value="MDN5201589.1"/>
    <property type="molecule type" value="Genomic_DNA"/>
</dbReference>
<evidence type="ECO:0000313" key="2">
    <source>
        <dbReference type="Proteomes" id="UP001172082"/>
    </source>
</evidence>
<accession>A0ABT8KLI8</accession>
<reference evidence="1" key="1">
    <citation type="submission" date="2023-06" db="EMBL/GenBank/DDBJ databases">
        <title>Genomic of Parafulvivirga corallium.</title>
        <authorList>
            <person name="Wang G."/>
        </authorList>
    </citation>
    <scope>NUCLEOTIDE SEQUENCE</scope>
    <source>
        <strain evidence="1">BMA10</strain>
    </source>
</reference>
<gene>
    <name evidence="1" type="ORF">QQ008_09460</name>
</gene>
<dbReference type="Proteomes" id="UP001172082">
    <property type="component" value="Unassembled WGS sequence"/>
</dbReference>
<sequence length="134" mass="15473">MKNICLVLLVFGVFSCESSKNKTDLLLGTWDATWKLKDKEVLNIKGIDCAVMNGEISFDHNGQVKIRAFGHEGCIFSQDTMLNTMTWKLKQNKLEFITESGKTLFSYEVDDFQKEDIRLKLLNEVDLDLKRKNF</sequence>
<protein>
    <recommendedName>
        <fullName evidence="3">Lipocalin-like domain-containing protein</fullName>
    </recommendedName>
</protein>
<evidence type="ECO:0000313" key="1">
    <source>
        <dbReference type="EMBL" id="MDN5201589.1"/>
    </source>
</evidence>
<dbReference type="RefSeq" id="WP_346751617.1">
    <property type="nucleotide sequence ID" value="NZ_JAUJEA010000003.1"/>
</dbReference>
<organism evidence="1 2">
    <name type="scientific">Splendidivirga corallicola</name>
    <dbReference type="NCBI Taxonomy" id="3051826"/>
    <lineage>
        <taxon>Bacteria</taxon>
        <taxon>Pseudomonadati</taxon>
        <taxon>Bacteroidota</taxon>
        <taxon>Cytophagia</taxon>
        <taxon>Cytophagales</taxon>
        <taxon>Splendidivirgaceae</taxon>
        <taxon>Splendidivirga</taxon>
    </lineage>
</organism>
<comment type="caution">
    <text evidence="1">The sequence shown here is derived from an EMBL/GenBank/DDBJ whole genome shotgun (WGS) entry which is preliminary data.</text>
</comment>